<protein>
    <submittedName>
        <fullName evidence="2">EC1118_1L7_1332p</fullName>
    </submittedName>
</protein>
<evidence type="ECO:0000256" key="1">
    <source>
        <dbReference type="SAM" id="MobiDB-lite"/>
    </source>
</evidence>
<reference evidence="2" key="1">
    <citation type="journal article" date="2009" name="Proc. Natl. Acad. Sci. U.S.A.">
        <title>Eukaryote-to-eukaryote gene transfer events revealed by the genome sequence of the wine yeast Saccharomyces cerevisiae EC1118.</title>
        <authorList>
            <person name="Novo M."/>
            <person name="Bigey F."/>
            <person name="Beyne E."/>
            <person name="Galeote V."/>
            <person name="Gavory F."/>
            <person name="Mallet S."/>
            <person name="Cambot B."/>
            <person name="Legras J.L."/>
            <person name="Wincker P."/>
            <person name="Casaregola S."/>
            <person name="Dequin S."/>
        </authorList>
    </citation>
    <scope>NUCLEOTIDE SEQUENCE [LARGE SCALE GENOMIC DNA]</scope>
    <source>
        <strain evidence="2">Lalvin EC1118</strain>
        <strain>Lalvin EC1118 / Prise de mousse</strain>
    </source>
</reference>
<dbReference type="AlphaFoldDB" id="C8ZDP3"/>
<dbReference type="HOGENOM" id="CLU_2098748_0_0_1"/>
<sequence>MVAEGPVAKRLISAILRYNYGMNPLGSLSSAKKRGHVSKIESLPGLSSRANLRRRTTRCRPERRRFYSGTVNRNARSAGAASRSTSSVKRPLESKKRNARPETEKWCASYSAGNRR</sequence>
<feature type="compositionally biased region" description="Low complexity" evidence="1">
    <location>
        <begin position="73"/>
        <end position="87"/>
    </location>
</feature>
<feature type="region of interest" description="Disordered" evidence="1">
    <location>
        <begin position="63"/>
        <end position="116"/>
    </location>
</feature>
<accession>C8ZDP3</accession>
<feature type="compositionally biased region" description="Basic and acidic residues" evidence="1">
    <location>
        <begin position="90"/>
        <end position="105"/>
    </location>
</feature>
<organism evidence="2">
    <name type="scientific">Saccharomyces cerevisiae (strain Lalvin EC1118 / Prise de mousse)</name>
    <name type="common">Baker's yeast</name>
    <dbReference type="NCBI Taxonomy" id="643680"/>
    <lineage>
        <taxon>Eukaryota</taxon>
        <taxon>Fungi</taxon>
        <taxon>Dikarya</taxon>
        <taxon>Ascomycota</taxon>
        <taxon>Saccharomycotina</taxon>
        <taxon>Saccharomycetes</taxon>
        <taxon>Saccharomycetales</taxon>
        <taxon>Saccharomycetaceae</taxon>
        <taxon>Saccharomyces</taxon>
    </lineage>
</organism>
<gene>
    <name evidence="2" type="ORF">EC1118_1L7_1332g</name>
</gene>
<dbReference type="EMBL" id="FN393080">
    <property type="protein sequence ID" value="CAY81509.1"/>
    <property type="molecule type" value="Genomic_DNA"/>
</dbReference>
<evidence type="ECO:0000313" key="2">
    <source>
        <dbReference type="EMBL" id="CAY81509.1"/>
    </source>
</evidence>
<name>C8ZDP3_YEAS8</name>
<proteinExistence type="predicted"/>